<dbReference type="Pfam" id="PF17274">
    <property type="entry name" value="DUF5339"/>
    <property type="match status" value="1"/>
</dbReference>
<evidence type="ECO:0008006" key="4">
    <source>
        <dbReference type="Google" id="ProtNLM"/>
    </source>
</evidence>
<dbReference type="Proteomes" id="UP000650477">
    <property type="component" value="Unassembled WGS sequence"/>
</dbReference>
<proteinExistence type="predicted"/>
<gene>
    <name evidence="2" type="ORF">CYG68_19400</name>
</gene>
<organism evidence="2 3">
    <name type="scientific">Morganella morganii</name>
    <name type="common">Proteus morganii</name>
    <dbReference type="NCBI Taxonomy" id="582"/>
    <lineage>
        <taxon>Bacteria</taxon>
        <taxon>Pseudomonadati</taxon>
        <taxon>Pseudomonadota</taxon>
        <taxon>Gammaproteobacteria</taxon>
        <taxon>Enterobacterales</taxon>
        <taxon>Morganellaceae</taxon>
        <taxon>Morganella</taxon>
    </lineage>
</organism>
<name>A0A8I0Q425_MORMO</name>
<dbReference type="RefSeq" id="WP_193830353.1">
    <property type="nucleotide sequence ID" value="NZ_PKLF01000028.1"/>
</dbReference>
<reference evidence="2" key="1">
    <citation type="submission" date="2017-12" db="EMBL/GenBank/DDBJ databases">
        <title>Genome sequencing and analysis.</title>
        <authorList>
            <person name="Huang Y.-T."/>
        </authorList>
    </citation>
    <scope>NUCLEOTIDE SEQUENCE</scope>
    <source>
        <strain evidence="2">VGH116</strain>
    </source>
</reference>
<dbReference type="InterPro" id="IPR020493">
    <property type="entry name" value="Uncharacterised_HI0310"/>
</dbReference>
<dbReference type="EMBL" id="PKLF01000028">
    <property type="protein sequence ID" value="MBE8614525.1"/>
    <property type="molecule type" value="Genomic_DNA"/>
</dbReference>
<evidence type="ECO:0000313" key="3">
    <source>
        <dbReference type="Proteomes" id="UP000650477"/>
    </source>
</evidence>
<comment type="caution">
    <text evidence="2">The sequence shown here is derived from an EMBL/GenBank/DDBJ whole genome shotgun (WGS) entry which is preliminary data.</text>
</comment>
<dbReference type="AlphaFoldDB" id="A0A8I0Q425"/>
<accession>A0A8I0Q425</accession>
<feature type="chain" id="PRO_5034695758" description="TonB-dependent receptor" evidence="1">
    <location>
        <begin position="20"/>
        <end position="93"/>
    </location>
</feature>
<evidence type="ECO:0000256" key="1">
    <source>
        <dbReference type="SAM" id="SignalP"/>
    </source>
</evidence>
<sequence>MKKLILAGFLMSVSSLSFSADLSKTCSDYYTEIDKYIDSLSSNDAMKAQAEAIKAQYEESKKQIAAMPSDVQEQACKAALNALKQAQQMMPKS</sequence>
<keyword evidence="1" id="KW-0732">Signal</keyword>
<evidence type="ECO:0000313" key="2">
    <source>
        <dbReference type="EMBL" id="MBE8614525.1"/>
    </source>
</evidence>
<feature type="signal peptide" evidence="1">
    <location>
        <begin position="1"/>
        <end position="19"/>
    </location>
</feature>
<protein>
    <recommendedName>
        <fullName evidence="4">TonB-dependent receptor</fullName>
    </recommendedName>
</protein>